<comment type="function">
    <text evidence="9">Glucanases play a role in cell expansion during growth, in cell-cell fusion during mating, and in spore release during sporulation. This enzyme may be involved in beta-glucan degradation. Active on laminarin and lichenan.</text>
</comment>
<evidence type="ECO:0000256" key="6">
    <source>
        <dbReference type="ARBA" id="ARBA00023277"/>
    </source>
</evidence>
<dbReference type="GO" id="GO:0071555">
    <property type="term" value="P:cell wall organization"/>
    <property type="evidence" value="ECO:0007669"/>
    <property type="project" value="UniProtKB-KW"/>
</dbReference>
<organism evidence="12">
    <name type="scientific">candidate division WOR-3 bacterium</name>
    <dbReference type="NCBI Taxonomy" id="2052148"/>
    <lineage>
        <taxon>Bacteria</taxon>
        <taxon>Bacteria division WOR-3</taxon>
    </lineage>
</organism>
<dbReference type="PANTHER" id="PTHR16631:SF17">
    <property type="entry name" value="GLUCAN ENDO-1,3-BETA-GLUCOSIDASE BTGC"/>
    <property type="match status" value="1"/>
</dbReference>
<protein>
    <recommendedName>
        <fullName evidence="11">Endo-1,3-beta-glucanase btgC</fullName>
    </recommendedName>
    <alternativeName>
        <fullName evidence="10">Laminarinase btgC</fullName>
    </alternativeName>
</protein>
<evidence type="ECO:0000256" key="1">
    <source>
        <dbReference type="ARBA" id="ARBA00004236"/>
    </source>
</evidence>
<dbReference type="Gene3D" id="3.20.20.80">
    <property type="entry name" value="Glycosidases"/>
    <property type="match status" value="1"/>
</dbReference>
<evidence type="ECO:0000256" key="8">
    <source>
        <dbReference type="ARBA" id="ARBA00023326"/>
    </source>
</evidence>
<dbReference type="EMBL" id="DTMQ01000036">
    <property type="protein sequence ID" value="HGE99461.1"/>
    <property type="molecule type" value="Genomic_DNA"/>
</dbReference>
<keyword evidence="5" id="KW-0325">Glycoprotein</keyword>
<dbReference type="AlphaFoldDB" id="A0A7C3UWX2"/>
<evidence type="ECO:0000256" key="11">
    <source>
        <dbReference type="ARBA" id="ARBA00043078"/>
    </source>
</evidence>
<keyword evidence="2" id="KW-1003">Cell membrane</keyword>
<dbReference type="GO" id="GO:0009986">
    <property type="term" value="C:cell surface"/>
    <property type="evidence" value="ECO:0007669"/>
    <property type="project" value="TreeGrafter"/>
</dbReference>
<evidence type="ECO:0000313" key="12">
    <source>
        <dbReference type="EMBL" id="HGE99461.1"/>
    </source>
</evidence>
<keyword evidence="7" id="KW-0961">Cell wall biogenesis/degradation</keyword>
<keyword evidence="6" id="KW-0119">Carbohydrate metabolism</keyword>
<evidence type="ECO:0000256" key="10">
    <source>
        <dbReference type="ARBA" id="ARBA00042373"/>
    </source>
</evidence>
<dbReference type="GO" id="GO:0005886">
    <property type="term" value="C:plasma membrane"/>
    <property type="evidence" value="ECO:0007669"/>
    <property type="project" value="UniProtKB-SubCell"/>
</dbReference>
<dbReference type="InterPro" id="IPR050732">
    <property type="entry name" value="Beta-glucan_modifiers"/>
</dbReference>
<dbReference type="GO" id="GO:0005576">
    <property type="term" value="C:extracellular region"/>
    <property type="evidence" value="ECO:0007669"/>
    <property type="project" value="TreeGrafter"/>
</dbReference>
<comment type="subcellular location">
    <subcellularLocation>
        <location evidence="1">Cell membrane</location>
    </subcellularLocation>
</comment>
<keyword evidence="8" id="KW-0624">Polysaccharide degradation</keyword>
<evidence type="ECO:0000256" key="9">
    <source>
        <dbReference type="ARBA" id="ARBA00037649"/>
    </source>
</evidence>
<sequence length="322" mass="37555">MAYSPSDSWQPGINAESNLVWNDLLSLRSYHFTGIATYGTLDSLHRVARFAKRLGFQEVIVGIWIDRDTSRNRKEIEWGISTRDFADAYCVGNEALFFRRLDSTINDTNYLRWAMETVRNATNKPVTTAEPWTMYYRPGYGDWLLRNCDFLFPIINPTNDNILEPTLGALWVKGQFESLRVRAGEIPVRVRESGWPTNSESLHHRVWANEEFQAEFFRNLDRLFADSLHSSFFFEAFDQFWKNWGATEPYWGLFNSQRMPKLYAGGLGIKFREIEKKDRRDFNNQPPFFDPLGRKIDGRKASASGIHIFFGKDGKRVFLQVK</sequence>
<comment type="caution">
    <text evidence="12">The sequence shown here is derived from an EMBL/GenBank/DDBJ whole genome shotgun (WGS) entry which is preliminary data.</text>
</comment>
<evidence type="ECO:0000256" key="7">
    <source>
        <dbReference type="ARBA" id="ARBA00023316"/>
    </source>
</evidence>
<dbReference type="SUPFAM" id="SSF51445">
    <property type="entry name" value="(Trans)glycosidases"/>
    <property type="match status" value="1"/>
</dbReference>
<keyword evidence="3" id="KW-0378">Hydrolase</keyword>
<dbReference type="GO" id="GO:0042973">
    <property type="term" value="F:glucan endo-1,3-beta-D-glucosidase activity"/>
    <property type="evidence" value="ECO:0007669"/>
    <property type="project" value="TreeGrafter"/>
</dbReference>
<proteinExistence type="predicted"/>
<evidence type="ECO:0000256" key="4">
    <source>
        <dbReference type="ARBA" id="ARBA00023136"/>
    </source>
</evidence>
<reference evidence="12" key="1">
    <citation type="journal article" date="2020" name="mSystems">
        <title>Genome- and Community-Level Interaction Insights into Carbon Utilization and Element Cycling Functions of Hydrothermarchaeota in Hydrothermal Sediment.</title>
        <authorList>
            <person name="Zhou Z."/>
            <person name="Liu Y."/>
            <person name="Xu W."/>
            <person name="Pan J."/>
            <person name="Luo Z.H."/>
            <person name="Li M."/>
        </authorList>
    </citation>
    <scope>NUCLEOTIDE SEQUENCE [LARGE SCALE GENOMIC DNA]</scope>
    <source>
        <strain evidence="12">SpSt-906</strain>
    </source>
</reference>
<dbReference type="PANTHER" id="PTHR16631">
    <property type="entry name" value="GLUCAN 1,3-BETA-GLUCOSIDASE"/>
    <property type="match status" value="1"/>
</dbReference>
<dbReference type="GO" id="GO:0000272">
    <property type="term" value="P:polysaccharide catabolic process"/>
    <property type="evidence" value="ECO:0007669"/>
    <property type="project" value="UniProtKB-KW"/>
</dbReference>
<evidence type="ECO:0000256" key="2">
    <source>
        <dbReference type="ARBA" id="ARBA00022475"/>
    </source>
</evidence>
<evidence type="ECO:0000256" key="5">
    <source>
        <dbReference type="ARBA" id="ARBA00023180"/>
    </source>
</evidence>
<keyword evidence="4" id="KW-0472">Membrane</keyword>
<dbReference type="InterPro" id="IPR017853">
    <property type="entry name" value="GH"/>
</dbReference>
<name>A0A7C3UWX2_UNCW3</name>
<accession>A0A7C3UWX2</accession>
<gene>
    <name evidence="12" type="ORF">ENX07_05255</name>
</gene>
<evidence type="ECO:0000256" key="3">
    <source>
        <dbReference type="ARBA" id="ARBA00022801"/>
    </source>
</evidence>